<comment type="subcellular location">
    <subcellularLocation>
        <location evidence="1">Cell membrane</location>
        <topology evidence="1">Multi-pass membrane protein</topology>
    </subcellularLocation>
</comment>
<name>A0A2W4ZW23_9BACT</name>
<comment type="caution">
    <text evidence="9">The sequence shown here is derived from an EMBL/GenBank/DDBJ whole genome shotgun (WGS) entry which is preliminary data.</text>
</comment>
<proteinExistence type="inferred from homology"/>
<organism evidence="9 10">
    <name type="scientific">Micavibrio aeruginosavorus</name>
    <dbReference type="NCBI Taxonomy" id="349221"/>
    <lineage>
        <taxon>Bacteria</taxon>
        <taxon>Pseudomonadati</taxon>
        <taxon>Bdellovibrionota</taxon>
        <taxon>Bdellovibrionia</taxon>
        <taxon>Bdellovibrionales</taxon>
        <taxon>Pseudobdellovibrionaceae</taxon>
        <taxon>Micavibrio</taxon>
    </lineage>
</organism>
<evidence type="ECO:0000256" key="2">
    <source>
        <dbReference type="ARBA" id="ARBA00005745"/>
    </source>
</evidence>
<evidence type="ECO:0000256" key="5">
    <source>
        <dbReference type="ARBA" id="ARBA00022989"/>
    </source>
</evidence>
<dbReference type="InterPro" id="IPR042094">
    <property type="entry name" value="T2SS_GspF_sf"/>
</dbReference>
<dbReference type="InterPro" id="IPR018076">
    <property type="entry name" value="T2SS_GspF_dom"/>
</dbReference>
<dbReference type="Pfam" id="PF00482">
    <property type="entry name" value="T2SSF"/>
    <property type="match status" value="1"/>
</dbReference>
<dbReference type="AlphaFoldDB" id="A0A2W4ZW23"/>
<feature type="domain" description="Type II secretion system protein GspF" evidence="8">
    <location>
        <begin position="273"/>
        <end position="387"/>
    </location>
</feature>
<keyword evidence="4 7" id="KW-0812">Transmembrane</keyword>
<keyword evidence="6 7" id="KW-0472">Membrane</keyword>
<evidence type="ECO:0000259" key="8">
    <source>
        <dbReference type="Pfam" id="PF00482"/>
    </source>
</evidence>
<evidence type="ECO:0000256" key="6">
    <source>
        <dbReference type="ARBA" id="ARBA00023136"/>
    </source>
</evidence>
<dbReference type="InterPro" id="IPR003004">
    <property type="entry name" value="GspF/PilC"/>
</dbReference>
<gene>
    <name evidence="9" type="ORF">DI626_06180</name>
</gene>
<evidence type="ECO:0000256" key="1">
    <source>
        <dbReference type="ARBA" id="ARBA00004651"/>
    </source>
</evidence>
<evidence type="ECO:0000256" key="4">
    <source>
        <dbReference type="ARBA" id="ARBA00022692"/>
    </source>
</evidence>
<feature type="transmembrane region" description="Helical" evidence="7">
    <location>
        <begin position="160"/>
        <end position="181"/>
    </location>
</feature>
<dbReference type="Gene3D" id="1.20.81.30">
    <property type="entry name" value="Type II secretion system (T2SS), domain F"/>
    <property type="match status" value="2"/>
</dbReference>
<accession>A0A2W4ZW23</accession>
<dbReference type="GO" id="GO:0005886">
    <property type="term" value="C:plasma membrane"/>
    <property type="evidence" value="ECO:0007669"/>
    <property type="project" value="UniProtKB-SubCell"/>
</dbReference>
<evidence type="ECO:0000313" key="9">
    <source>
        <dbReference type="EMBL" id="PZO86563.1"/>
    </source>
</evidence>
<evidence type="ECO:0000313" key="10">
    <source>
        <dbReference type="Proteomes" id="UP000249557"/>
    </source>
</evidence>
<evidence type="ECO:0000256" key="7">
    <source>
        <dbReference type="SAM" id="Phobius"/>
    </source>
</evidence>
<sequence>MKQWVAEIAYDSTSGPKRAQESFYLPTEEDVRMAVSSRGGYVLSIRPHERSPLERLLARSGWWQVQLLRGIMFRSIATSPGVALWKLIEAETNPMRQNILSPAREALSRGLGVIDALRALNIFDKGTIAILAASERANKLAEGIPHAIHSITQKKKNARAIMGTMGWLGFDLFTIVQSLFWGRGMVLGWFESNAPKSGEDLEKYNRVVGYLSLTWDVLIYSAFAIGGFMVWAIISFFLNRGKEDWPTARVVRAIPLIGAYLRDLGFSDSMMACARMLRGHVPINAALSQAGEATTSPEVHKYWDAANEDLERGVSLGAAMDREPLTRSERLELASLSDLGQVATIMESIAEMRAQSAKTKHSLIVWLAFALTGVYLAIAFGSAIYALTVMNMSMDSMMGGLTEGIL</sequence>
<keyword evidence="3" id="KW-1003">Cell membrane</keyword>
<feature type="transmembrane region" description="Helical" evidence="7">
    <location>
        <begin position="363"/>
        <end position="387"/>
    </location>
</feature>
<evidence type="ECO:0000256" key="3">
    <source>
        <dbReference type="ARBA" id="ARBA00022475"/>
    </source>
</evidence>
<dbReference type="PANTHER" id="PTHR30012">
    <property type="entry name" value="GENERAL SECRETION PATHWAY PROTEIN"/>
    <property type="match status" value="1"/>
</dbReference>
<comment type="similarity">
    <text evidence="2">Belongs to the GSP F family.</text>
</comment>
<reference evidence="9 10" key="1">
    <citation type="submission" date="2017-08" db="EMBL/GenBank/DDBJ databases">
        <title>Infants hospitalized years apart are colonized by the same room-sourced microbial strains.</title>
        <authorList>
            <person name="Brooks B."/>
            <person name="Olm M.R."/>
            <person name="Firek B.A."/>
            <person name="Baker R."/>
            <person name="Thomas B.C."/>
            <person name="Morowitz M.J."/>
            <person name="Banfield J.F."/>
        </authorList>
    </citation>
    <scope>NUCLEOTIDE SEQUENCE [LARGE SCALE GENOMIC DNA]</scope>
    <source>
        <strain evidence="9">S2_018_000_R2_104</strain>
    </source>
</reference>
<dbReference type="Proteomes" id="UP000249557">
    <property type="component" value="Unassembled WGS sequence"/>
</dbReference>
<dbReference type="EMBL" id="QFNK01000108">
    <property type="protein sequence ID" value="PZO86563.1"/>
    <property type="molecule type" value="Genomic_DNA"/>
</dbReference>
<protein>
    <submittedName>
        <fullName evidence="9">Type II secretion system protein</fullName>
    </submittedName>
</protein>
<keyword evidence="5 7" id="KW-1133">Transmembrane helix</keyword>
<dbReference type="PANTHER" id="PTHR30012:SF0">
    <property type="entry name" value="TYPE II SECRETION SYSTEM PROTEIN F-RELATED"/>
    <property type="match status" value="1"/>
</dbReference>
<feature type="transmembrane region" description="Helical" evidence="7">
    <location>
        <begin position="217"/>
        <end position="239"/>
    </location>
</feature>